<comment type="caution">
    <text evidence="1">The sequence shown here is derived from an EMBL/GenBank/DDBJ whole genome shotgun (WGS) entry which is preliminary data.</text>
</comment>
<dbReference type="Proteomes" id="UP000198287">
    <property type="component" value="Unassembled WGS sequence"/>
</dbReference>
<name>A0A226CYY7_FOLCA</name>
<proteinExistence type="predicted"/>
<gene>
    <name evidence="1" type="ORF">Fcan01_27407</name>
</gene>
<organism evidence="1 2">
    <name type="scientific">Folsomia candida</name>
    <name type="common">Springtail</name>
    <dbReference type="NCBI Taxonomy" id="158441"/>
    <lineage>
        <taxon>Eukaryota</taxon>
        <taxon>Metazoa</taxon>
        <taxon>Ecdysozoa</taxon>
        <taxon>Arthropoda</taxon>
        <taxon>Hexapoda</taxon>
        <taxon>Collembola</taxon>
        <taxon>Entomobryomorpha</taxon>
        <taxon>Isotomoidea</taxon>
        <taxon>Isotomidae</taxon>
        <taxon>Proisotominae</taxon>
        <taxon>Folsomia</taxon>
    </lineage>
</organism>
<dbReference type="AlphaFoldDB" id="A0A226CYY7"/>
<dbReference type="PANTHER" id="PTHR46068">
    <property type="entry name" value="PROTEIN CBG27172"/>
    <property type="match status" value="1"/>
</dbReference>
<dbReference type="PANTHER" id="PTHR46068:SF1">
    <property type="entry name" value="TRANSPOSASE IS30-LIKE HTH DOMAIN-CONTAINING PROTEIN"/>
    <property type="match status" value="1"/>
</dbReference>
<dbReference type="EMBL" id="LNIX01000052">
    <property type="protein sequence ID" value="OXA37834.1"/>
    <property type="molecule type" value="Genomic_DNA"/>
</dbReference>
<dbReference type="SUPFAM" id="SSF49695">
    <property type="entry name" value="gamma-Crystallin-like"/>
    <property type="match status" value="1"/>
</dbReference>
<accession>A0A226CYY7</accession>
<dbReference type="InterPro" id="IPR036397">
    <property type="entry name" value="RNaseH_sf"/>
</dbReference>
<dbReference type="GO" id="GO:0003676">
    <property type="term" value="F:nucleic acid binding"/>
    <property type="evidence" value="ECO:0007669"/>
    <property type="project" value="InterPro"/>
</dbReference>
<dbReference type="Gene3D" id="3.30.420.10">
    <property type="entry name" value="Ribonuclease H-like superfamily/Ribonuclease H"/>
    <property type="match status" value="1"/>
</dbReference>
<dbReference type="InterPro" id="IPR011024">
    <property type="entry name" value="G_crystallin-like"/>
</dbReference>
<reference evidence="1 2" key="1">
    <citation type="submission" date="2015-12" db="EMBL/GenBank/DDBJ databases">
        <title>The genome of Folsomia candida.</title>
        <authorList>
            <person name="Faddeeva A."/>
            <person name="Derks M.F."/>
            <person name="Anvar Y."/>
            <person name="Smit S."/>
            <person name="Van Straalen N."/>
            <person name="Roelofs D."/>
        </authorList>
    </citation>
    <scope>NUCLEOTIDE SEQUENCE [LARGE SCALE GENOMIC DNA]</scope>
    <source>
        <strain evidence="1 2">VU population</strain>
        <tissue evidence="1">Whole body</tissue>
    </source>
</reference>
<protein>
    <submittedName>
        <fullName evidence="1">Cytochrome f</fullName>
    </submittedName>
</protein>
<evidence type="ECO:0000313" key="1">
    <source>
        <dbReference type="EMBL" id="OXA37834.1"/>
    </source>
</evidence>
<keyword evidence="2" id="KW-1185">Reference proteome</keyword>
<evidence type="ECO:0000313" key="2">
    <source>
        <dbReference type="Proteomes" id="UP000198287"/>
    </source>
</evidence>
<sequence length="712" mass="80589">MGPKIDPKVEASVKALSEANLSVRGIQTVIEKSGTHLAVGTIYNIINCEGKRRQSIASGQGIARNACPPKKKNSATLKKIDRLTDKQNPPSQRQIAKQCQISKSYVNTIIHRDLCKTVLRKAKLHALKPSHIANRKTNSRKLYEGHLAGLQRDKNNLLYKGPKTGIPLRLPKKEKFSDRFMVVGAMTGRGVLPLIPVRSNAKINSKYYVDNVLRKFLEVEIPKKYPGELDKVFIHHDAASSHTAKFTQQYAQDLKQSTGMTLISNSEIPIKSPDTSLMDFFGFGYLKQQLFKRKASTMAGVWKVLNQEWDLVSPEMCEKVFGSWKRRLRLVAQKNGEHIENTKAIHSHRVQKLKGQKIITFDLVEAASNLGFDMIMRNLAEQFTRAVYILQQKKLCFSTKWCSSTYSKVHNEAVGGARFSIPRALPKNKIGITGLFEEKLNSLTVELLQKLSQSFKTRVEEMMKNTGEHTLLRRDLNRIKSLMMCDEELSRVMNVMVQLSHIVVVAMVMYWREIGAESVFVAAFFTLVVGFIQEVTFYTEPGYQGYAYRFRTKEADLTPHYTDLLLQVKSYCYIGSWNGYYRTNFTSERTFSPGSAQSMTCDNGTFPETQSLRYFGPLNVTTPSISVYPGVYAGGPEITIMAPAANNFEFLPNRVVLTGASSWTGFENNNFTGLSHCYSSTLLIQSFNSYPYPTRSIIRGCDPIYNSRYVHY</sequence>